<feature type="domain" description="SH2" evidence="3">
    <location>
        <begin position="89"/>
        <end position="202"/>
    </location>
</feature>
<keyword evidence="1" id="KW-0449">Lipoprotein</keyword>
<keyword evidence="5" id="KW-1185">Reference proteome</keyword>
<gene>
    <name evidence="4" type="ORF">D5F01_LYC00678</name>
</gene>
<dbReference type="InterPro" id="IPR000980">
    <property type="entry name" value="SH2"/>
</dbReference>
<dbReference type="InterPro" id="IPR036028">
    <property type="entry name" value="SH3-like_dom_sf"/>
</dbReference>
<dbReference type="Pfam" id="PF00017">
    <property type="entry name" value="SH2"/>
    <property type="match status" value="1"/>
</dbReference>
<evidence type="ECO:0000313" key="4">
    <source>
        <dbReference type="EMBL" id="KAE8300537.1"/>
    </source>
</evidence>
<dbReference type="Gene3D" id="2.30.30.40">
    <property type="entry name" value="SH3 Domains"/>
    <property type="match status" value="1"/>
</dbReference>
<proteinExistence type="predicted"/>
<evidence type="ECO:0000313" key="5">
    <source>
        <dbReference type="Proteomes" id="UP000424527"/>
    </source>
</evidence>
<evidence type="ECO:0000256" key="1">
    <source>
        <dbReference type="ARBA" id="ARBA00023288"/>
    </source>
</evidence>
<dbReference type="Gene3D" id="3.30.505.10">
    <property type="entry name" value="SH2 domain"/>
    <property type="match status" value="1"/>
</dbReference>
<dbReference type="SUPFAM" id="SSF50044">
    <property type="entry name" value="SH3-domain"/>
    <property type="match status" value="1"/>
</dbReference>
<dbReference type="PROSITE" id="PS50001">
    <property type="entry name" value="SH2"/>
    <property type="match status" value="1"/>
</dbReference>
<evidence type="ECO:0000256" key="2">
    <source>
        <dbReference type="PROSITE-ProRule" id="PRU00191"/>
    </source>
</evidence>
<dbReference type="Proteomes" id="UP000424527">
    <property type="component" value="Unassembled WGS sequence"/>
</dbReference>
<organism evidence="4 5">
    <name type="scientific">Larimichthys crocea</name>
    <name type="common">Large yellow croaker</name>
    <name type="synonym">Pseudosciaena crocea</name>
    <dbReference type="NCBI Taxonomy" id="215358"/>
    <lineage>
        <taxon>Eukaryota</taxon>
        <taxon>Metazoa</taxon>
        <taxon>Chordata</taxon>
        <taxon>Craniata</taxon>
        <taxon>Vertebrata</taxon>
        <taxon>Euteleostomi</taxon>
        <taxon>Actinopterygii</taxon>
        <taxon>Neopterygii</taxon>
        <taxon>Teleostei</taxon>
        <taxon>Neoteleostei</taxon>
        <taxon>Acanthomorphata</taxon>
        <taxon>Eupercaria</taxon>
        <taxon>Sciaenidae</taxon>
        <taxon>Larimichthys</taxon>
    </lineage>
</organism>
<dbReference type="EMBL" id="REGW02000001">
    <property type="protein sequence ID" value="KAE8300537.1"/>
    <property type="molecule type" value="Genomic_DNA"/>
</dbReference>
<accession>A0A6G0JAA8</accession>
<dbReference type="AlphaFoldDB" id="A0A6G0JAA8"/>
<keyword evidence="2" id="KW-0727">SH2 domain</keyword>
<sequence length="246" mass="27739">MSTNEPSGNSAWSTIPPRKIPGSSYNLVQLPQIEPFSKKICVVQYTHLDYDCVSLCQILQTTGNWYKAELSGVVGFVPQNFIDIHLPSWYQEDYSRSEAQEKLMSQPAGTFIIRGSQNGVPGDFSISVRNGAAKAQKCFLLYPFLHTPAVHLHLHHNSNGRAEAQKCYFLYPFFHSPVAHLHLHHDRKDTAEALKCYFLYPHFHAPAAHLHLLHNSTKPHPRCKSELCTVSMLKRGTSWSSTPAIS</sequence>
<dbReference type="PANTHER" id="PTHR46037">
    <property type="entry name" value="PROTEIN ENHANCER OF SEVENLESS 2B"/>
    <property type="match status" value="1"/>
</dbReference>
<comment type="caution">
    <text evidence="4">The sequence shown here is derived from an EMBL/GenBank/DDBJ whole genome shotgun (WGS) entry which is preliminary data.</text>
</comment>
<dbReference type="SUPFAM" id="SSF55550">
    <property type="entry name" value="SH2 domain"/>
    <property type="match status" value="1"/>
</dbReference>
<evidence type="ECO:0000259" key="3">
    <source>
        <dbReference type="PROSITE" id="PS50001"/>
    </source>
</evidence>
<protein>
    <submittedName>
        <fullName evidence="4">GRB2-related adapter protein-like</fullName>
    </submittedName>
</protein>
<dbReference type="PRINTS" id="PR00401">
    <property type="entry name" value="SH2DOMAIN"/>
</dbReference>
<name>A0A6G0JAA8_LARCR</name>
<dbReference type="InterPro" id="IPR043539">
    <property type="entry name" value="Grb2-like"/>
</dbReference>
<dbReference type="InterPro" id="IPR036860">
    <property type="entry name" value="SH2_dom_sf"/>
</dbReference>
<reference evidence="4 5" key="1">
    <citation type="submission" date="2019-07" db="EMBL/GenBank/DDBJ databases">
        <title>Chromosome genome assembly for large yellow croaker.</title>
        <authorList>
            <person name="Xiao S."/>
        </authorList>
    </citation>
    <scope>NUCLEOTIDE SEQUENCE [LARGE SCALE GENOMIC DNA]</scope>
    <source>
        <strain evidence="4">JMULYC20181020</strain>
        <tissue evidence="4">Muscle</tissue>
    </source>
</reference>